<evidence type="ECO:0000313" key="6">
    <source>
        <dbReference type="EMBL" id="KJH47931.1"/>
    </source>
</evidence>
<dbReference type="GO" id="GO:0005783">
    <property type="term" value="C:endoplasmic reticulum"/>
    <property type="evidence" value="ECO:0007669"/>
    <property type="project" value="TreeGrafter"/>
</dbReference>
<reference evidence="6 7" key="1">
    <citation type="submission" date="2013-11" db="EMBL/GenBank/DDBJ databases">
        <title>Draft genome of the bovine lungworm Dictyocaulus viviparus.</title>
        <authorList>
            <person name="Mitreva M."/>
        </authorList>
    </citation>
    <scope>NUCLEOTIDE SEQUENCE [LARGE SCALE GENOMIC DNA]</scope>
    <source>
        <strain evidence="6 7">HannoverDv2000</strain>
    </source>
</reference>
<dbReference type="PANTHER" id="PTHR21624">
    <property type="entry name" value="STEROL DESATURASE-RELATED PROTEIN"/>
    <property type="match status" value="1"/>
</dbReference>
<comment type="subcellular location">
    <subcellularLocation>
        <location evidence="1">Endomembrane system</location>
        <topology evidence="1">Multi-pass membrane protein</topology>
    </subcellularLocation>
</comment>
<proteinExistence type="predicted"/>
<evidence type="ECO:0000256" key="2">
    <source>
        <dbReference type="ARBA" id="ARBA00022692"/>
    </source>
</evidence>
<dbReference type="EMBL" id="KN716288">
    <property type="protein sequence ID" value="KJH47931.1"/>
    <property type="molecule type" value="Genomic_DNA"/>
</dbReference>
<keyword evidence="7" id="KW-1185">Reference proteome</keyword>
<reference evidence="7" key="2">
    <citation type="journal article" date="2016" name="Sci. Rep.">
        <title>Dictyocaulus viviparus genome, variome and transcriptome elucidate lungworm biology and support future intervention.</title>
        <authorList>
            <person name="McNulty S.N."/>
            <person name="Strube C."/>
            <person name="Rosa B.A."/>
            <person name="Martin J.C."/>
            <person name="Tyagi R."/>
            <person name="Choi Y.J."/>
            <person name="Wang Q."/>
            <person name="Hallsworth Pepin K."/>
            <person name="Zhang X."/>
            <person name="Ozersky P."/>
            <person name="Wilson R.K."/>
            <person name="Sternberg P.W."/>
            <person name="Gasser R.B."/>
            <person name="Mitreva M."/>
        </authorList>
    </citation>
    <scope>NUCLEOTIDE SEQUENCE [LARGE SCALE GENOMIC DNA]</scope>
    <source>
        <strain evidence="7">HannoverDv2000</strain>
    </source>
</reference>
<keyword evidence="3" id="KW-1133">Transmembrane helix</keyword>
<evidence type="ECO:0000256" key="3">
    <source>
        <dbReference type="ARBA" id="ARBA00022989"/>
    </source>
</evidence>
<sequence>MHHSSEYYNLSTALRQGAIQDMFMMFFDLSQAIAIPPNIFIAHRFLNLLYQFWLHANVSGSSRLKLLYTLHLKTFFYKVT</sequence>
<dbReference type="InterPro" id="IPR051689">
    <property type="entry name" value="Sterol_desaturase/TMEM195"/>
</dbReference>
<dbReference type="AlphaFoldDB" id="A0A0D8Y008"/>
<accession>A0A0D8Y008</accession>
<evidence type="ECO:0000256" key="5">
    <source>
        <dbReference type="ARBA" id="ARBA00023136"/>
    </source>
</evidence>
<dbReference type="OrthoDB" id="6354873at2759"/>
<dbReference type="PANTHER" id="PTHR21624:SF1">
    <property type="entry name" value="ALKYLGLYCEROL MONOOXYGENASE"/>
    <property type="match status" value="1"/>
</dbReference>
<protein>
    <submittedName>
        <fullName evidence="6">Uncharacterized protein</fullName>
    </submittedName>
</protein>
<dbReference type="Proteomes" id="UP000053766">
    <property type="component" value="Unassembled WGS sequence"/>
</dbReference>
<evidence type="ECO:0000256" key="4">
    <source>
        <dbReference type="ARBA" id="ARBA00023002"/>
    </source>
</evidence>
<organism evidence="6 7">
    <name type="scientific">Dictyocaulus viviparus</name>
    <name type="common">Bovine lungworm</name>
    <dbReference type="NCBI Taxonomy" id="29172"/>
    <lineage>
        <taxon>Eukaryota</taxon>
        <taxon>Metazoa</taxon>
        <taxon>Ecdysozoa</taxon>
        <taxon>Nematoda</taxon>
        <taxon>Chromadorea</taxon>
        <taxon>Rhabditida</taxon>
        <taxon>Rhabditina</taxon>
        <taxon>Rhabditomorpha</taxon>
        <taxon>Strongyloidea</taxon>
        <taxon>Metastrongylidae</taxon>
        <taxon>Dictyocaulus</taxon>
    </lineage>
</organism>
<keyword evidence="5" id="KW-0472">Membrane</keyword>
<dbReference type="GO" id="GO:0050479">
    <property type="term" value="F:glyceryl-ether monooxygenase activity"/>
    <property type="evidence" value="ECO:0007669"/>
    <property type="project" value="TreeGrafter"/>
</dbReference>
<name>A0A0D8Y008_DICVI</name>
<keyword evidence="4" id="KW-0560">Oxidoreductase</keyword>
<evidence type="ECO:0000256" key="1">
    <source>
        <dbReference type="ARBA" id="ARBA00004127"/>
    </source>
</evidence>
<dbReference type="GO" id="GO:0016020">
    <property type="term" value="C:membrane"/>
    <property type="evidence" value="ECO:0007669"/>
    <property type="project" value="GOC"/>
</dbReference>
<gene>
    <name evidence="6" type="ORF">DICVIV_05998</name>
</gene>
<evidence type="ECO:0000313" key="7">
    <source>
        <dbReference type="Proteomes" id="UP000053766"/>
    </source>
</evidence>
<keyword evidence="2" id="KW-0812">Transmembrane</keyword>
<dbReference type="GO" id="GO:0006643">
    <property type="term" value="P:membrane lipid metabolic process"/>
    <property type="evidence" value="ECO:0007669"/>
    <property type="project" value="TreeGrafter"/>
</dbReference>
<dbReference type="STRING" id="29172.A0A0D8Y008"/>